<protein>
    <submittedName>
        <fullName evidence="2">Peptidase M15A</fullName>
    </submittedName>
</protein>
<dbReference type="RefSeq" id="WP_122290950.1">
    <property type="nucleotide sequence ID" value="NZ_QRKC01000001.1"/>
</dbReference>
<feature type="domain" description="Peptidase M15A C-terminal" evidence="1">
    <location>
        <begin position="2"/>
        <end position="108"/>
    </location>
</feature>
<dbReference type="Gene3D" id="3.30.1380.10">
    <property type="match status" value="1"/>
</dbReference>
<name>A0A3R6GTG7_9BACT</name>
<proteinExistence type="predicted"/>
<dbReference type="SUPFAM" id="SSF55166">
    <property type="entry name" value="Hedgehog/DD-peptidase"/>
    <property type="match status" value="1"/>
</dbReference>
<dbReference type="Pfam" id="PF08291">
    <property type="entry name" value="Peptidase_M15_3"/>
    <property type="match status" value="1"/>
</dbReference>
<evidence type="ECO:0000313" key="2">
    <source>
        <dbReference type="EMBL" id="RHH80280.1"/>
    </source>
</evidence>
<sequence>MKHFSISECIRSETATAKGIDNTPGAEHLAHIVEAVETLLDPLREAWADCCLDAGLGTPSIRISSGYRGSALNAAVGGSTTSAHCHGYAFDLIPLNGKMTEFKSFCRKFLANRPFDQLISEGENEDGLPSWMHVGYKSPRGEQRQQFLSMRDGKYYPMTT</sequence>
<gene>
    <name evidence="2" type="ORF">DW191_03990</name>
</gene>
<dbReference type="Proteomes" id="UP000283732">
    <property type="component" value="Unassembled WGS sequence"/>
</dbReference>
<evidence type="ECO:0000313" key="3">
    <source>
        <dbReference type="Proteomes" id="UP000283732"/>
    </source>
</evidence>
<reference evidence="2 3" key="1">
    <citation type="submission" date="2018-08" db="EMBL/GenBank/DDBJ databases">
        <title>A genome reference for cultivated species of the human gut microbiota.</title>
        <authorList>
            <person name="Zou Y."/>
            <person name="Xue W."/>
            <person name="Luo G."/>
        </authorList>
    </citation>
    <scope>NUCLEOTIDE SEQUENCE [LARGE SCALE GENOMIC DNA]</scope>
    <source>
        <strain evidence="2 3">AM16-50</strain>
    </source>
</reference>
<evidence type="ECO:0000259" key="1">
    <source>
        <dbReference type="Pfam" id="PF08291"/>
    </source>
</evidence>
<dbReference type="AlphaFoldDB" id="A0A3R6GTG7"/>
<dbReference type="EMBL" id="QRKC01000001">
    <property type="protein sequence ID" value="RHH80280.1"/>
    <property type="molecule type" value="Genomic_DNA"/>
</dbReference>
<comment type="caution">
    <text evidence="2">The sequence shown here is derived from an EMBL/GenBank/DDBJ whole genome shotgun (WGS) entry which is preliminary data.</text>
</comment>
<organism evidence="2 3">
    <name type="scientific">Parabacteroides merdae</name>
    <dbReference type="NCBI Taxonomy" id="46503"/>
    <lineage>
        <taxon>Bacteria</taxon>
        <taxon>Pseudomonadati</taxon>
        <taxon>Bacteroidota</taxon>
        <taxon>Bacteroidia</taxon>
        <taxon>Bacteroidales</taxon>
        <taxon>Tannerellaceae</taxon>
        <taxon>Parabacteroides</taxon>
    </lineage>
</organism>
<dbReference type="InterPro" id="IPR013230">
    <property type="entry name" value="Peptidase_M15A_C"/>
</dbReference>
<accession>A0A3R6GTG7</accession>
<dbReference type="InterPro" id="IPR009045">
    <property type="entry name" value="Zn_M74/Hedgehog-like"/>
</dbReference>